<keyword evidence="1" id="KW-1133">Transmembrane helix</keyword>
<keyword evidence="1" id="KW-0472">Membrane</keyword>
<protein>
    <submittedName>
        <fullName evidence="2">Uncharacterized protein</fullName>
    </submittedName>
</protein>
<feature type="transmembrane region" description="Helical" evidence="1">
    <location>
        <begin position="58"/>
        <end position="78"/>
    </location>
</feature>
<dbReference type="EMBL" id="JBBPBK010000010">
    <property type="protein sequence ID" value="KAK9277153.1"/>
    <property type="molecule type" value="Genomic_DNA"/>
</dbReference>
<reference evidence="2 3" key="1">
    <citation type="journal article" date="2024" name="Plant J.">
        <title>Genome sequences and population genomics reveal climatic adaptation and genomic divergence between two closely related sweetgum species.</title>
        <authorList>
            <person name="Xu W.Q."/>
            <person name="Ren C.Q."/>
            <person name="Zhang X.Y."/>
            <person name="Comes H.P."/>
            <person name="Liu X.H."/>
            <person name="Li Y.G."/>
            <person name="Kettle C.J."/>
            <person name="Jalonen R."/>
            <person name="Gaisberger H."/>
            <person name="Ma Y.Z."/>
            <person name="Qiu Y.X."/>
        </authorList>
    </citation>
    <scope>NUCLEOTIDE SEQUENCE [LARGE SCALE GENOMIC DNA]</scope>
    <source>
        <strain evidence="2">Hangzhou</strain>
    </source>
</reference>
<proteinExistence type="predicted"/>
<keyword evidence="1" id="KW-0812">Transmembrane</keyword>
<dbReference type="AlphaFoldDB" id="A0AAP0RHP5"/>
<sequence>MEMLPYMADLEFSNLGLDLIKLQSPFYFMVRFDPKATAVRTHPQDLGQRSTATRGPTWWLLMWVWFWIWVFDGGAVAVDDGGGHGGRDGVF</sequence>
<keyword evidence="3" id="KW-1185">Reference proteome</keyword>
<comment type="caution">
    <text evidence="2">The sequence shown here is derived from an EMBL/GenBank/DDBJ whole genome shotgun (WGS) entry which is preliminary data.</text>
</comment>
<dbReference type="Proteomes" id="UP001415857">
    <property type="component" value="Unassembled WGS sequence"/>
</dbReference>
<evidence type="ECO:0000313" key="3">
    <source>
        <dbReference type="Proteomes" id="UP001415857"/>
    </source>
</evidence>
<gene>
    <name evidence="2" type="ORF">L1049_006692</name>
</gene>
<evidence type="ECO:0000256" key="1">
    <source>
        <dbReference type="SAM" id="Phobius"/>
    </source>
</evidence>
<accession>A0AAP0RHP5</accession>
<name>A0AAP0RHP5_LIQFO</name>
<evidence type="ECO:0000313" key="2">
    <source>
        <dbReference type="EMBL" id="KAK9277153.1"/>
    </source>
</evidence>
<organism evidence="2 3">
    <name type="scientific">Liquidambar formosana</name>
    <name type="common">Formosan gum</name>
    <dbReference type="NCBI Taxonomy" id="63359"/>
    <lineage>
        <taxon>Eukaryota</taxon>
        <taxon>Viridiplantae</taxon>
        <taxon>Streptophyta</taxon>
        <taxon>Embryophyta</taxon>
        <taxon>Tracheophyta</taxon>
        <taxon>Spermatophyta</taxon>
        <taxon>Magnoliopsida</taxon>
        <taxon>eudicotyledons</taxon>
        <taxon>Gunneridae</taxon>
        <taxon>Pentapetalae</taxon>
        <taxon>Saxifragales</taxon>
        <taxon>Altingiaceae</taxon>
        <taxon>Liquidambar</taxon>
    </lineage>
</organism>